<gene>
    <name evidence="1" type="ORF">WG66_4823</name>
</gene>
<evidence type="ECO:0000313" key="2">
    <source>
        <dbReference type="Proteomes" id="UP000054988"/>
    </source>
</evidence>
<dbReference type="Gene3D" id="3.30.420.40">
    <property type="match status" value="2"/>
</dbReference>
<dbReference type="InterPro" id="IPR043129">
    <property type="entry name" value="ATPase_NBD"/>
</dbReference>
<proteinExistence type="predicted"/>
<comment type="caution">
    <text evidence="1">The sequence shown here is derived from an EMBL/GenBank/DDBJ whole genome shotgun (WGS) entry which is preliminary data.</text>
</comment>
<sequence>MQTFWKDLEDSAIKKTEIQALTLAMTARNPYIGSATKLIICFDVGTTWSVFLNQDRSQLQKQSQGIIFQSYLCNTASYKIVRFPGLAQSGSGTKIPTVIAYNADGTVAAVGAEVNPSQTLGQIVCKWFKLLVKPHSMSAQTTHNRCRVPPGKTPVELYADFLKYLSRCIYDFIREGKIGGEYILDKLLAKNQVEYIIPHPNGWEFAQQKELRQAAVLAGLIPNTYEGHNRLHFVTEGEASLHFCIEKGLRADTLAEGVIIVDAGGGTIDISAYSMTASGMARVVVEESPTVSTGKFAGSTFITERAQEYIKGTKFARSPYEGDVQDIVDEFDKKVKPYFRCASEKQYIKCTSVRDNDPNLGIFSGQLHLSGAEVANFFEPSVQAIIQTVFRILKDHGISTVCLVGGLAASDWLFTKLKECFQLIVHIYRPDAHVNKAAADGGISFFIDHFVSTRVSRFTYGVACHVNFKERDPEHRQRRQKVIVSEVGKRELHDAFDVILQKGTRVSEETEFRRSYYVEKLRRDDLELNHIKQPIHCYEGSNPDPHWWDIEKTFFRKVCTVTADASCIEKRKTGRSPKSPGPVYRMDYDIVLLFGGPELKAQLCWVEEGEEKRSPAEIIYNYSTD</sequence>
<reference evidence="1 2" key="1">
    <citation type="submission" date="2015-12" db="EMBL/GenBank/DDBJ databases">
        <title>Draft genome sequence of Moniliophthora roreri, the causal agent of frosty pod rot of cacao.</title>
        <authorList>
            <person name="Aime M.C."/>
            <person name="Diaz-Valderrama J.R."/>
            <person name="Kijpornyongpan T."/>
            <person name="Phillips-Mora W."/>
        </authorList>
    </citation>
    <scope>NUCLEOTIDE SEQUENCE [LARGE SCALE GENOMIC DNA]</scope>
    <source>
        <strain evidence="1 2">MCA 2952</strain>
    </source>
</reference>
<dbReference type="CDD" id="cd10170">
    <property type="entry name" value="ASKHA_NBD_HSP70"/>
    <property type="match status" value="1"/>
</dbReference>
<dbReference type="AlphaFoldDB" id="A0A0W0G214"/>
<name>A0A0W0G214_MONRR</name>
<organism evidence="1 2">
    <name type="scientific">Moniliophthora roreri</name>
    <name type="common">Frosty pod rot fungus</name>
    <name type="synonym">Monilia roreri</name>
    <dbReference type="NCBI Taxonomy" id="221103"/>
    <lineage>
        <taxon>Eukaryota</taxon>
        <taxon>Fungi</taxon>
        <taxon>Dikarya</taxon>
        <taxon>Basidiomycota</taxon>
        <taxon>Agaricomycotina</taxon>
        <taxon>Agaricomycetes</taxon>
        <taxon>Agaricomycetidae</taxon>
        <taxon>Agaricales</taxon>
        <taxon>Marasmiineae</taxon>
        <taxon>Marasmiaceae</taxon>
        <taxon>Moniliophthora</taxon>
    </lineage>
</organism>
<evidence type="ECO:0000313" key="1">
    <source>
        <dbReference type="EMBL" id="KTB42617.1"/>
    </source>
</evidence>
<accession>A0A0W0G214</accession>
<dbReference type="Proteomes" id="UP000054988">
    <property type="component" value="Unassembled WGS sequence"/>
</dbReference>
<protein>
    <submittedName>
        <fullName evidence="1">Uncharacterized protein</fullName>
    </submittedName>
</protein>
<dbReference type="SUPFAM" id="SSF53067">
    <property type="entry name" value="Actin-like ATPase domain"/>
    <property type="match status" value="2"/>
</dbReference>
<dbReference type="PANTHER" id="PTHR14187:SF5">
    <property type="entry name" value="HEAT SHOCK 70 KDA PROTEIN 12A"/>
    <property type="match status" value="1"/>
</dbReference>
<dbReference type="Gene3D" id="3.90.640.10">
    <property type="entry name" value="Actin, Chain A, domain 4"/>
    <property type="match status" value="1"/>
</dbReference>
<dbReference type="PANTHER" id="PTHR14187">
    <property type="entry name" value="ALPHA KINASE/ELONGATION FACTOR 2 KINASE"/>
    <property type="match status" value="1"/>
</dbReference>
<dbReference type="EMBL" id="LATX01001314">
    <property type="protein sequence ID" value="KTB42617.1"/>
    <property type="molecule type" value="Genomic_DNA"/>
</dbReference>
<dbReference type="eggNOG" id="KOG0101">
    <property type="taxonomic scope" value="Eukaryota"/>
</dbReference>